<dbReference type="AlphaFoldDB" id="A0A816T8V5"/>
<comment type="caution">
    <text evidence="1">The sequence shown here is derived from an EMBL/GenBank/DDBJ whole genome shotgun (WGS) entry which is preliminary data.</text>
</comment>
<organism evidence="1 2">
    <name type="scientific">Rotaria magnacalcarata</name>
    <dbReference type="NCBI Taxonomy" id="392030"/>
    <lineage>
        <taxon>Eukaryota</taxon>
        <taxon>Metazoa</taxon>
        <taxon>Spiralia</taxon>
        <taxon>Gnathifera</taxon>
        <taxon>Rotifera</taxon>
        <taxon>Eurotatoria</taxon>
        <taxon>Bdelloidea</taxon>
        <taxon>Philodinida</taxon>
        <taxon>Philodinidae</taxon>
        <taxon>Rotaria</taxon>
    </lineage>
</organism>
<protein>
    <submittedName>
        <fullName evidence="1">Uncharacterized protein</fullName>
    </submittedName>
</protein>
<dbReference type="Proteomes" id="UP000663824">
    <property type="component" value="Unassembled WGS sequence"/>
</dbReference>
<evidence type="ECO:0000313" key="2">
    <source>
        <dbReference type="Proteomes" id="UP000663824"/>
    </source>
</evidence>
<name>A0A816T8V5_9BILA</name>
<accession>A0A816T8V5</accession>
<dbReference type="EMBL" id="CAJNRE010011030">
    <property type="protein sequence ID" value="CAF2097905.1"/>
    <property type="molecule type" value="Genomic_DNA"/>
</dbReference>
<sequence length="40" mass="4535">MNVGAQARKKVPVANMIQKRIDTLYDRYNGGEVDVDQLLD</sequence>
<proteinExistence type="predicted"/>
<evidence type="ECO:0000313" key="1">
    <source>
        <dbReference type="EMBL" id="CAF2097905.1"/>
    </source>
</evidence>
<feature type="non-terminal residue" evidence="1">
    <location>
        <position position="40"/>
    </location>
</feature>
<reference evidence="1" key="1">
    <citation type="submission" date="2021-02" db="EMBL/GenBank/DDBJ databases">
        <authorList>
            <person name="Nowell W R."/>
        </authorList>
    </citation>
    <scope>NUCLEOTIDE SEQUENCE</scope>
</reference>
<gene>
    <name evidence="1" type="ORF">MBJ925_LOCUS21738</name>
</gene>